<dbReference type="STRING" id="1499966.U14_02123"/>
<reference evidence="1" key="1">
    <citation type="journal article" date="2015" name="PeerJ">
        <title>First genomic representation of candidate bacterial phylum KSB3 points to enhanced environmental sensing as a trigger of wastewater bulking.</title>
        <authorList>
            <person name="Sekiguchi Y."/>
            <person name="Ohashi A."/>
            <person name="Parks D.H."/>
            <person name="Yamauchi T."/>
            <person name="Tyson G.W."/>
            <person name="Hugenholtz P."/>
        </authorList>
    </citation>
    <scope>NUCLEOTIDE SEQUENCE [LARGE SCALE GENOMIC DNA]</scope>
</reference>
<gene>
    <name evidence="1" type="ORF">U14_02123</name>
</gene>
<organism evidence="1">
    <name type="scientific">Candidatus Moduliflexus flocculans</name>
    <dbReference type="NCBI Taxonomy" id="1499966"/>
    <lineage>
        <taxon>Bacteria</taxon>
        <taxon>Candidatus Moduliflexota</taxon>
        <taxon>Candidatus Moduliflexia</taxon>
        <taxon>Candidatus Moduliflexales</taxon>
        <taxon>Candidatus Moduliflexaceae</taxon>
    </lineage>
</organism>
<keyword evidence="2" id="KW-1185">Reference proteome</keyword>
<accession>A0A0S6VTV7</accession>
<dbReference type="HOGENOM" id="CLU_064076_3_1_0"/>
<dbReference type="Proteomes" id="UP000030700">
    <property type="component" value="Unassembled WGS sequence"/>
</dbReference>
<protein>
    <submittedName>
        <fullName evidence="1">Uncharacterized protein</fullName>
    </submittedName>
</protein>
<evidence type="ECO:0000313" key="2">
    <source>
        <dbReference type="Proteomes" id="UP000030700"/>
    </source>
</evidence>
<dbReference type="SUPFAM" id="SSF53850">
    <property type="entry name" value="Periplasmic binding protein-like II"/>
    <property type="match status" value="1"/>
</dbReference>
<proteinExistence type="predicted"/>
<dbReference type="AlphaFoldDB" id="A0A0S6VTV7"/>
<sequence length="279" mass="31291">MCSMKRFRNAIVGIIVVLGVVSMGTALWAADEKLLEVLAFKYPPVMGESSISKEGILVELVRAAFESQGVPITVTYLPVRRAIEQVSANESLAYLGVKNTFAPDIQAHLHEYPLFVSRFLVFYRKDRFPQGFAYQKLSDLKDYQIGVLGGGTTDVIGKENHLNVDPANGLEFIFKKLDGGRDDIGVASEFSIELMLRDLFKERAAEYEVYQDVPFHQINSVINLNDRHPDFAYYEPKLKAGMKAIASNGEWQRILEQFYGSGNIPAMTKELFESAVATY</sequence>
<dbReference type="Gene3D" id="3.40.190.10">
    <property type="entry name" value="Periplasmic binding protein-like II"/>
    <property type="match status" value="2"/>
</dbReference>
<evidence type="ECO:0000313" key="1">
    <source>
        <dbReference type="EMBL" id="GAK50882.1"/>
    </source>
</evidence>
<name>A0A0S6VTV7_9BACT</name>
<dbReference type="EMBL" id="DF820456">
    <property type="protein sequence ID" value="GAK50882.1"/>
    <property type="molecule type" value="Genomic_DNA"/>
</dbReference>